<keyword evidence="4" id="KW-1185">Reference proteome</keyword>
<dbReference type="SMART" id="SM00173">
    <property type="entry name" value="RAS"/>
    <property type="match status" value="1"/>
</dbReference>
<dbReference type="PRINTS" id="PR00449">
    <property type="entry name" value="RASTRNSFRMNG"/>
</dbReference>
<dbReference type="InterPro" id="IPR027417">
    <property type="entry name" value="P-loop_NTPase"/>
</dbReference>
<dbReference type="Gene3D" id="3.40.50.300">
    <property type="entry name" value="P-loop containing nucleotide triphosphate hydrolases"/>
    <property type="match status" value="1"/>
</dbReference>
<dbReference type="InterPro" id="IPR001806">
    <property type="entry name" value="Small_GTPase"/>
</dbReference>
<evidence type="ECO:0000313" key="4">
    <source>
        <dbReference type="Proteomes" id="UP001150062"/>
    </source>
</evidence>
<proteinExistence type="predicted"/>
<name>A0ABQ8ZEX0_9EUKA</name>
<dbReference type="NCBIfam" id="TIGR00231">
    <property type="entry name" value="small_GTP"/>
    <property type="match status" value="1"/>
</dbReference>
<dbReference type="SMART" id="SM00175">
    <property type="entry name" value="RAB"/>
    <property type="match status" value="1"/>
</dbReference>
<dbReference type="EMBL" id="JAOAOG010000004">
    <property type="protein sequence ID" value="KAJ6255439.1"/>
    <property type="molecule type" value="Genomic_DNA"/>
</dbReference>
<sequence length="229" mass="26336">MSFLNSLSSSDDEEEENEHIIIKIVMLGQCGTGKTSIVIRFVQNEFKENTKPTVGANFFLRSMNFEDQNFCLRLWDTSGQEKFDSLTPLYYRNANIAILVYDVKSISSLEKVKYWVKEIKNNVKVMPLLLIVGNKMDEYIEEYDYETIERAKVIAQKMGIGVAQVSAKTGEGINEIFENITRKLIIERPSQVYNKFEQDNSSNFSTDQVSLQTDNNGDQSKKEKSQCCW</sequence>
<dbReference type="PROSITE" id="PS51417">
    <property type="entry name" value="ARF"/>
    <property type="match status" value="1"/>
</dbReference>
<evidence type="ECO:0000256" key="1">
    <source>
        <dbReference type="ARBA" id="ARBA00022741"/>
    </source>
</evidence>
<dbReference type="SMART" id="SM00174">
    <property type="entry name" value="RHO"/>
    <property type="match status" value="1"/>
</dbReference>
<dbReference type="PANTHER" id="PTHR47978">
    <property type="match status" value="1"/>
</dbReference>
<dbReference type="PROSITE" id="PS51420">
    <property type="entry name" value="RHO"/>
    <property type="match status" value="1"/>
</dbReference>
<dbReference type="SUPFAM" id="SSF52540">
    <property type="entry name" value="P-loop containing nucleoside triphosphate hydrolases"/>
    <property type="match status" value="1"/>
</dbReference>
<feature type="compositionally biased region" description="Polar residues" evidence="2">
    <location>
        <begin position="200"/>
        <end position="218"/>
    </location>
</feature>
<dbReference type="PROSITE" id="PS51419">
    <property type="entry name" value="RAB"/>
    <property type="match status" value="1"/>
</dbReference>
<dbReference type="Proteomes" id="UP001150062">
    <property type="component" value="Unassembled WGS sequence"/>
</dbReference>
<feature type="compositionally biased region" description="Basic and acidic residues" evidence="2">
    <location>
        <begin position="219"/>
        <end position="229"/>
    </location>
</feature>
<evidence type="ECO:0000313" key="3">
    <source>
        <dbReference type="EMBL" id="KAJ6255439.1"/>
    </source>
</evidence>
<comment type="caution">
    <text evidence="3">The sequence shown here is derived from an EMBL/GenBank/DDBJ whole genome shotgun (WGS) entry which is preliminary data.</text>
</comment>
<gene>
    <name evidence="3" type="ORF">M0813_11315</name>
</gene>
<dbReference type="InterPro" id="IPR005225">
    <property type="entry name" value="Small_GTP-bd"/>
</dbReference>
<reference evidence="3" key="1">
    <citation type="submission" date="2022-08" db="EMBL/GenBank/DDBJ databases">
        <title>Novel sulfate-reducing endosymbionts in the free-living metamonad Anaeramoeba.</title>
        <authorList>
            <person name="Jerlstrom-Hultqvist J."/>
            <person name="Cepicka I."/>
            <person name="Gallot-Lavallee L."/>
            <person name="Salas-Leiva D."/>
            <person name="Curtis B.A."/>
            <person name="Zahonova K."/>
            <person name="Pipaliya S."/>
            <person name="Dacks J."/>
            <person name="Roger A.J."/>
        </authorList>
    </citation>
    <scope>NUCLEOTIDE SEQUENCE</scope>
    <source>
        <strain evidence="3">Schooner1</strain>
    </source>
</reference>
<dbReference type="PROSITE" id="PS51421">
    <property type="entry name" value="RAS"/>
    <property type="match status" value="1"/>
</dbReference>
<dbReference type="SMART" id="SM00176">
    <property type="entry name" value="RAN"/>
    <property type="match status" value="1"/>
</dbReference>
<accession>A0ABQ8ZEX0</accession>
<keyword evidence="1" id="KW-0547">Nucleotide-binding</keyword>
<organism evidence="3 4">
    <name type="scientific">Anaeramoeba flamelloides</name>
    <dbReference type="NCBI Taxonomy" id="1746091"/>
    <lineage>
        <taxon>Eukaryota</taxon>
        <taxon>Metamonada</taxon>
        <taxon>Anaeramoebidae</taxon>
        <taxon>Anaeramoeba</taxon>
    </lineage>
</organism>
<feature type="region of interest" description="Disordered" evidence="2">
    <location>
        <begin position="200"/>
        <end position="229"/>
    </location>
</feature>
<dbReference type="Pfam" id="PF00071">
    <property type="entry name" value="Ras"/>
    <property type="match status" value="1"/>
</dbReference>
<evidence type="ECO:0000256" key="2">
    <source>
        <dbReference type="SAM" id="MobiDB-lite"/>
    </source>
</evidence>
<protein>
    <submittedName>
        <fullName evidence="3">Ras family-domain-containing protein</fullName>
    </submittedName>
</protein>